<accession>A0A971S1X5</accession>
<evidence type="ECO:0000259" key="1">
    <source>
        <dbReference type="Pfam" id="PF08241"/>
    </source>
</evidence>
<comment type="caution">
    <text evidence="2">The sequence shown here is derived from an EMBL/GenBank/DDBJ whole genome shotgun (WGS) entry which is preliminary data.</text>
</comment>
<keyword evidence="2" id="KW-0489">Methyltransferase</keyword>
<dbReference type="AlphaFoldDB" id="A0A971S1X5"/>
<evidence type="ECO:0000313" key="3">
    <source>
        <dbReference type="Proteomes" id="UP000777265"/>
    </source>
</evidence>
<feature type="domain" description="Methyltransferase type 11" evidence="1">
    <location>
        <begin position="44"/>
        <end position="136"/>
    </location>
</feature>
<gene>
    <name evidence="2" type="ORF">GXY80_13095</name>
</gene>
<dbReference type="Pfam" id="PF08241">
    <property type="entry name" value="Methyltransf_11"/>
    <property type="match status" value="1"/>
</dbReference>
<evidence type="ECO:0000313" key="2">
    <source>
        <dbReference type="EMBL" id="NLW36391.1"/>
    </source>
</evidence>
<dbReference type="SUPFAM" id="SSF53335">
    <property type="entry name" value="S-adenosyl-L-methionine-dependent methyltransferases"/>
    <property type="match status" value="1"/>
</dbReference>
<sequence length="163" mass="18770">MDDVLDGHVAAYNGQNLYDYDNNIQLNWYPRRVMGLMGNAKSILELGLGHGFTTALFSEHFERHLVLDASRAVIENFKNRFPYCRVEIIETHFEDFVTDEKFDLVVFGFILEHVDDPVEIMSYYKRFLAPQGKAFIAVPNAEVLNRRLGHIAGMLDDIQQLSD</sequence>
<proteinExistence type="predicted"/>
<organism evidence="2 3">
    <name type="scientific">Syntrophorhabdus aromaticivorans</name>
    <dbReference type="NCBI Taxonomy" id="328301"/>
    <lineage>
        <taxon>Bacteria</taxon>
        <taxon>Pseudomonadati</taxon>
        <taxon>Thermodesulfobacteriota</taxon>
        <taxon>Syntrophorhabdia</taxon>
        <taxon>Syntrophorhabdales</taxon>
        <taxon>Syntrophorhabdaceae</taxon>
        <taxon>Syntrophorhabdus</taxon>
    </lineage>
</organism>
<reference evidence="2" key="1">
    <citation type="journal article" date="2020" name="Biotechnol. Biofuels">
        <title>New insights from the biogas microbiome by comprehensive genome-resolved metagenomics of nearly 1600 species originating from multiple anaerobic digesters.</title>
        <authorList>
            <person name="Campanaro S."/>
            <person name="Treu L."/>
            <person name="Rodriguez-R L.M."/>
            <person name="Kovalovszki A."/>
            <person name="Ziels R.M."/>
            <person name="Maus I."/>
            <person name="Zhu X."/>
            <person name="Kougias P.G."/>
            <person name="Basile A."/>
            <person name="Luo G."/>
            <person name="Schluter A."/>
            <person name="Konstantinidis K.T."/>
            <person name="Angelidaki I."/>
        </authorList>
    </citation>
    <scope>NUCLEOTIDE SEQUENCE</scope>
    <source>
        <strain evidence="2">AS06rmzACSIP_7</strain>
    </source>
</reference>
<feature type="non-terminal residue" evidence="2">
    <location>
        <position position="163"/>
    </location>
</feature>
<dbReference type="EMBL" id="JAAYEE010000245">
    <property type="protein sequence ID" value="NLW36391.1"/>
    <property type="molecule type" value="Genomic_DNA"/>
</dbReference>
<dbReference type="Gene3D" id="3.40.50.150">
    <property type="entry name" value="Vaccinia Virus protein VP39"/>
    <property type="match status" value="1"/>
</dbReference>
<dbReference type="CDD" id="cd02440">
    <property type="entry name" value="AdoMet_MTases"/>
    <property type="match status" value="1"/>
</dbReference>
<dbReference type="Proteomes" id="UP000777265">
    <property type="component" value="Unassembled WGS sequence"/>
</dbReference>
<dbReference type="InterPro" id="IPR013216">
    <property type="entry name" value="Methyltransf_11"/>
</dbReference>
<keyword evidence="2" id="KW-0808">Transferase</keyword>
<dbReference type="GO" id="GO:0032259">
    <property type="term" value="P:methylation"/>
    <property type="evidence" value="ECO:0007669"/>
    <property type="project" value="UniProtKB-KW"/>
</dbReference>
<dbReference type="PANTHER" id="PTHR43861">
    <property type="entry name" value="TRANS-ACONITATE 2-METHYLTRANSFERASE-RELATED"/>
    <property type="match status" value="1"/>
</dbReference>
<name>A0A971S1X5_9BACT</name>
<protein>
    <submittedName>
        <fullName evidence="2">Class I SAM-dependent methyltransferase</fullName>
    </submittedName>
</protein>
<reference evidence="2" key="2">
    <citation type="submission" date="2020-01" db="EMBL/GenBank/DDBJ databases">
        <authorList>
            <person name="Campanaro S."/>
        </authorList>
    </citation>
    <scope>NUCLEOTIDE SEQUENCE</scope>
    <source>
        <strain evidence="2">AS06rmzACSIP_7</strain>
    </source>
</reference>
<dbReference type="InterPro" id="IPR029063">
    <property type="entry name" value="SAM-dependent_MTases_sf"/>
</dbReference>
<dbReference type="GO" id="GO:0008757">
    <property type="term" value="F:S-adenosylmethionine-dependent methyltransferase activity"/>
    <property type="evidence" value="ECO:0007669"/>
    <property type="project" value="InterPro"/>
</dbReference>